<protein>
    <submittedName>
        <fullName evidence="1">Uncharacterized protein</fullName>
    </submittedName>
</protein>
<sequence length="68" mass="7883">MASPTRHDTHDWQAKRRDRGPRLIELVRLIARSGLIDLTERDRAVIFGTFAEVLSKLRGEDKESLLRL</sequence>
<keyword evidence="2" id="KW-1185">Reference proteome</keyword>
<evidence type="ECO:0000313" key="2">
    <source>
        <dbReference type="Proteomes" id="UP000094256"/>
    </source>
</evidence>
<reference evidence="1 2" key="1">
    <citation type="submission" date="2016-01" db="EMBL/GenBank/DDBJ databases">
        <title>Complete genome and mega plasmid sequence of Sphingomonas panacis DCY99 elicits systemic resistance in rice to Xanthomonas oryzae.</title>
        <authorList>
            <person name="Kim Y.J."/>
            <person name="Yang D.C."/>
            <person name="Sing P."/>
        </authorList>
    </citation>
    <scope>NUCLEOTIDE SEQUENCE [LARGE SCALE GENOMIC DNA]</scope>
    <source>
        <strain evidence="1 2">DCY99</strain>
    </source>
</reference>
<evidence type="ECO:0000313" key="1">
    <source>
        <dbReference type="EMBL" id="AOH86675.1"/>
    </source>
</evidence>
<name>A0A1B3ZGX2_9SPHN</name>
<dbReference type="InterPro" id="IPR009444">
    <property type="entry name" value="Conjugal_tfr_TraD_a-type"/>
</dbReference>
<dbReference type="KEGG" id="span:AWL63_10140"/>
<accession>A0A1B3ZGX2</accession>
<gene>
    <name evidence="1" type="ORF">AWL63_10140</name>
</gene>
<dbReference type="EMBL" id="CP014168">
    <property type="protein sequence ID" value="AOH86675.1"/>
    <property type="molecule type" value="Genomic_DNA"/>
</dbReference>
<dbReference type="Proteomes" id="UP000094256">
    <property type="component" value="Chromosome"/>
</dbReference>
<proteinExistence type="predicted"/>
<organism evidence="1 2">
    <name type="scientific">Sphingomonas panacis</name>
    <dbReference type="NCBI Taxonomy" id="1560345"/>
    <lineage>
        <taxon>Bacteria</taxon>
        <taxon>Pseudomonadati</taxon>
        <taxon>Pseudomonadota</taxon>
        <taxon>Alphaproteobacteria</taxon>
        <taxon>Sphingomonadales</taxon>
        <taxon>Sphingomonadaceae</taxon>
        <taxon>Sphingomonas</taxon>
    </lineage>
</organism>
<dbReference type="AlphaFoldDB" id="A0A1B3ZGX2"/>
<dbReference type="Pfam" id="PF06412">
    <property type="entry name" value="TraD"/>
    <property type="match status" value="1"/>
</dbReference>